<accession>A0A1V6SPE1</accession>
<organism evidence="2 3">
    <name type="scientific">Penicillium flavigenum</name>
    <dbReference type="NCBI Taxonomy" id="254877"/>
    <lineage>
        <taxon>Eukaryota</taxon>
        <taxon>Fungi</taxon>
        <taxon>Dikarya</taxon>
        <taxon>Ascomycota</taxon>
        <taxon>Pezizomycotina</taxon>
        <taxon>Eurotiomycetes</taxon>
        <taxon>Eurotiomycetidae</taxon>
        <taxon>Eurotiales</taxon>
        <taxon>Aspergillaceae</taxon>
        <taxon>Penicillium</taxon>
    </lineage>
</organism>
<dbReference type="EMBL" id="MLQL01000031">
    <property type="protein sequence ID" value="OQE15554.1"/>
    <property type="molecule type" value="Genomic_DNA"/>
</dbReference>
<dbReference type="AlphaFoldDB" id="A0A1V6SPE1"/>
<name>A0A1V6SPE1_9EURO</name>
<proteinExistence type="predicted"/>
<gene>
    <name evidence="2" type="ORF">PENFLA_c031G04684</name>
</gene>
<feature type="compositionally biased region" description="Basic and acidic residues" evidence="1">
    <location>
        <begin position="1"/>
        <end position="11"/>
    </location>
</feature>
<protein>
    <submittedName>
        <fullName evidence="2">Uncharacterized protein</fullName>
    </submittedName>
</protein>
<evidence type="ECO:0000313" key="2">
    <source>
        <dbReference type="EMBL" id="OQE15554.1"/>
    </source>
</evidence>
<sequence length="68" mass="7567">MFRYKEGDKVKYTPVGGPESRTSRSVGIVRDCMGGRNSIDDEPRYKVENIHTHKASSVKEGNIEGPAE</sequence>
<keyword evidence="3" id="KW-1185">Reference proteome</keyword>
<evidence type="ECO:0000256" key="1">
    <source>
        <dbReference type="SAM" id="MobiDB-lite"/>
    </source>
</evidence>
<evidence type="ECO:0000313" key="3">
    <source>
        <dbReference type="Proteomes" id="UP000191342"/>
    </source>
</evidence>
<feature type="region of interest" description="Disordered" evidence="1">
    <location>
        <begin position="1"/>
        <end position="68"/>
    </location>
</feature>
<dbReference type="Proteomes" id="UP000191342">
    <property type="component" value="Unassembled WGS sequence"/>
</dbReference>
<comment type="caution">
    <text evidence="2">The sequence shown here is derived from an EMBL/GenBank/DDBJ whole genome shotgun (WGS) entry which is preliminary data.</text>
</comment>
<feature type="compositionally biased region" description="Basic and acidic residues" evidence="1">
    <location>
        <begin position="38"/>
        <end position="51"/>
    </location>
</feature>
<reference evidence="3" key="1">
    <citation type="journal article" date="2017" name="Nat. Microbiol.">
        <title>Global analysis of biosynthetic gene clusters reveals vast potential of secondary metabolite production in Penicillium species.</title>
        <authorList>
            <person name="Nielsen J.C."/>
            <person name="Grijseels S."/>
            <person name="Prigent S."/>
            <person name="Ji B."/>
            <person name="Dainat J."/>
            <person name="Nielsen K.F."/>
            <person name="Frisvad J.C."/>
            <person name="Workman M."/>
            <person name="Nielsen J."/>
        </authorList>
    </citation>
    <scope>NUCLEOTIDE SEQUENCE [LARGE SCALE GENOMIC DNA]</scope>
    <source>
        <strain evidence="3">IBT 14082</strain>
    </source>
</reference>
<dbReference type="OrthoDB" id="10052172at2759"/>